<dbReference type="EMBL" id="CZDF01000132">
    <property type="protein sequence ID" value="CUR31421.1"/>
    <property type="molecule type" value="Genomic_DNA"/>
</dbReference>
<gene>
    <name evidence="2" type="ORF">PL9214291012</name>
</gene>
<sequence>MKATSSRQFSSTTSVILKLVGVILLLSSLVDYLVLLIPPNFLNRGWQINVTSDLVDRGIVPMVGIALIFVAFWIDSAIEGTVKPSKPFTSLRFWVALLASLLGLLYLLLFPLHLNNTRLARAEALTQINQQATQAQTQLEQQISSEQFQQQIQQRKTQLKDQFSGLTQNPDALNQALSNPNLPKPVKDILEQSKSNPKAIEEFLNQQADNLPTQLLTQIRDRKQELEQQAKTQSLKSSLRTGISSLLLAIGYITIGWTGLKGLGILRGGNRRKTPAA</sequence>
<evidence type="ECO:0000313" key="2">
    <source>
        <dbReference type="EMBL" id="CUR31421.1"/>
    </source>
</evidence>
<dbReference type="Proteomes" id="UP000184315">
    <property type="component" value="Unassembled WGS sequence"/>
</dbReference>
<feature type="transmembrane region" description="Helical" evidence="1">
    <location>
        <begin position="90"/>
        <end position="109"/>
    </location>
</feature>
<keyword evidence="1" id="KW-1133">Transmembrane helix</keyword>
<dbReference type="NCBIfam" id="NF038305">
    <property type="entry name" value="HpsJ_fam"/>
    <property type="match status" value="1"/>
</dbReference>
<evidence type="ECO:0000256" key="1">
    <source>
        <dbReference type="SAM" id="Phobius"/>
    </source>
</evidence>
<protein>
    <submittedName>
        <fullName evidence="2">Uncharacterized protein</fullName>
    </submittedName>
</protein>
<feature type="transmembrane region" description="Helical" evidence="1">
    <location>
        <begin position="15"/>
        <end position="38"/>
    </location>
</feature>
<organism evidence="2 3">
    <name type="scientific">Planktothrix tepida PCC 9214</name>
    <dbReference type="NCBI Taxonomy" id="671072"/>
    <lineage>
        <taxon>Bacteria</taxon>
        <taxon>Bacillati</taxon>
        <taxon>Cyanobacteriota</taxon>
        <taxon>Cyanophyceae</taxon>
        <taxon>Oscillatoriophycideae</taxon>
        <taxon>Oscillatoriales</taxon>
        <taxon>Microcoleaceae</taxon>
        <taxon>Planktothrix</taxon>
    </lineage>
</organism>
<keyword evidence="3" id="KW-1185">Reference proteome</keyword>
<proteinExistence type="predicted"/>
<dbReference type="STRING" id="671072.PL9214291012"/>
<keyword evidence="1" id="KW-0812">Transmembrane</keyword>
<accession>A0A1J1LFS8</accession>
<keyword evidence="1" id="KW-0472">Membrane</keyword>
<dbReference type="InterPro" id="IPR047709">
    <property type="entry name" value="HpsJ-like"/>
</dbReference>
<name>A0A1J1LFS8_9CYAN</name>
<reference evidence="3" key="1">
    <citation type="submission" date="2015-10" db="EMBL/GenBank/DDBJ databases">
        <authorList>
            <person name="Regsiter A."/>
            <person name="william w."/>
        </authorList>
    </citation>
    <scope>NUCLEOTIDE SEQUENCE [LARGE SCALE GENOMIC DNA]</scope>
</reference>
<feature type="transmembrane region" description="Helical" evidence="1">
    <location>
        <begin position="58"/>
        <end position="78"/>
    </location>
</feature>
<evidence type="ECO:0000313" key="3">
    <source>
        <dbReference type="Proteomes" id="UP000184315"/>
    </source>
</evidence>
<feature type="transmembrane region" description="Helical" evidence="1">
    <location>
        <begin position="243"/>
        <end position="263"/>
    </location>
</feature>
<dbReference type="OrthoDB" id="532366at2"/>
<dbReference type="RefSeq" id="WP_072718278.1">
    <property type="nucleotide sequence ID" value="NZ_LN889782.1"/>
</dbReference>
<dbReference type="AlphaFoldDB" id="A0A1J1LFS8"/>